<name>A0A381RZT4_9ZZZZ</name>
<organism evidence="1">
    <name type="scientific">marine metagenome</name>
    <dbReference type="NCBI Taxonomy" id="408172"/>
    <lineage>
        <taxon>unclassified sequences</taxon>
        <taxon>metagenomes</taxon>
        <taxon>ecological metagenomes</taxon>
    </lineage>
</organism>
<proteinExistence type="predicted"/>
<protein>
    <recommendedName>
        <fullName evidence="2">DUF4437 domain-containing protein</fullName>
    </recommendedName>
</protein>
<dbReference type="EMBL" id="UINC01002498">
    <property type="protein sequence ID" value="SUZ97320.1"/>
    <property type="molecule type" value="Genomic_DNA"/>
</dbReference>
<accession>A0A381RZT4</accession>
<sequence length="301" mass="34023">MRPHVELIQQSDLCWHPAELHAGTGRVMQKNLSYDEEDGSCSTKLYFETAWDRPAGYHEADTEWFVLEGKVKMGDQIFGPGMYWRAPAGLKVPAISVDKDAEVLIFREYGDWGFSVSETDKSDFIPEGGNTASEEPGKLTVCDSSKMDWMDNIYEGDTQRFLQLKILYHDPSPEDQNEKGFITMLGWAPPGWTDDRLIHHPIFEEAYTLTGHLDYNFGRFTPGTYFFRPAKVKHGHFITGEEMGASWIFRLDGALINWVTLNSEVIVKGDAVNYDPETQAPVMAGIPVRSKSTGPWDLDGQ</sequence>
<dbReference type="InterPro" id="IPR028013">
    <property type="entry name" value="DUF4437"/>
</dbReference>
<dbReference type="Pfam" id="PF14499">
    <property type="entry name" value="DUF4437"/>
    <property type="match status" value="1"/>
</dbReference>
<dbReference type="InterPro" id="IPR011051">
    <property type="entry name" value="RmlC_Cupin_sf"/>
</dbReference>
<dbReference type="Gene3D" id="2.60.120.10">
    <property type="entry name" value="Jelly Rolls"/>
    <property type="match status" value="1"/>
</dbReference>
<gene>
    <name evidence="1" type="ORF">METZ01_LOCUS50174</name>
</gene>
<dbReference type="InterPro" id="IPR014710">
    <property type="entry name" value="RmlC-like_jellyroll"/>
</dbReference>
<reference evidence="1" key="1">
    <citation type="submission" date="2018-05" db="EMBL/GenBank/DDBJ databases">
        <authorList>
            <person name="Lanie J.A."/>
            <person name="Ng W.-L."/>
            <person name="Kazmierczak K.M."/>
            <person name="Andrzejewski T.M."/>
            <person name="Davidsen T.M."/>
            <person name="Wayne K.J."/>
            <person name="Tettelin H."/>
            <person name="Glass J.I."/>
            <person name="Rusch D."/>
            <person name="Podicherti R."/>
            <person name="Tsui H.-C.T."/>
            <person name="Winkler M.E."/>
        </authorList>
    </citation>
    <scope>NUCLEOTIDE SEQUENCE</scope>
</reference>
<dbReference type="AlphaFoldDB" id="A0A381RZT4"/>
<dbReference type="SUPFAM" id="SSF51182">
    <property type="entry name" value="RmlC-like cupins"/>
    <property type="match status" value="2"/>
</dbReference>
<evidence type="ECO:0008006" key="2">
    <source>
        <dbReference type="Google" id="ProtNLM"/>
    </source>
</evidence>
<evidence type="ECO:0000313" key="1">
    <source>
        <dbReference type="EMBL" id="SUZ97320.1"/>
    </source>
</evidence>